<organism evidence="3 4">
    <name type="scientific">Mammaliicoccus vitulinus</name>
    <dbReference type="NCBI Taxonomy" id="71237"/>
    <lineage>
        <taxon>Bacteria</taxon>
        <taxon>Bacillati</taxon>
        <taxon>Bacillota</taxon>
        <taxon>Bacilli</taxon>
        <taxon>Bacillales</taxon>
        <taxon>Staphylococcaceae</taxon>
        <taxon>Mammaliicoccus</taxon>
    </lineage>
</organism>
<protein>
    <submittedName>
        <fullName evidence="3">Carbon-nitrogen family hydrolase</fullName>
    </submittedName>
</protein>
<dbReference type="STRING" id="1167632.GCA_000286335_01632"/>
<evidence type="ECO:0000259" key="2">
    <source>
        <dbReference type="PROSITE" id="PS50263"/>
    </source>
</evidence>
<accession>A0A2T4PU33</accession>
<dbReference type="PANTHER" id="PTHR23088:SF27">
    <property type="entry name" value="DEAMINATED GLUTATHIONE AMIDASE"/>
    <property type="match status" value="1"/>
</dbReference>
<evidence type="ECO:0000313" key="3">
    <source>
        <dbReference type="EMBL" id="PTI29908.1"/>
    </source>
</evidence>
<dbReference type="InterPro" id="IPR003010">
    <property type="entry name" value="C-N_Hydrolase"/>
</dbReference>
<comment type="similarity">
    <text evidence="1">Belongs to the carbon-nitrogen hydrolase superfamily. NIT1/NIT2 family.</text>
</comment>
<dbReference type="InterPro" id="IPR001110">
    <property type="entry name" value="UPF0012_CS"/>
</dbReference>
<name>A0A2T4PU33_9STAP</name>
<dbReference type="PROSITE" id="PS50263">
    <property type="entry name" value="CN_HYDROLASE"/>
    <property type="match status" value="1"/>
</dbReference>
<dbReference type="SUPFAM" id="SSF56317">
    <property type="entry name" value="Carbon-nitrogen hydrolase"/>
    <property type="match status" value="1"/>
</dbReference>
<feature type="domain" description="CN hydrolase" evidence="2">
    <location>
        <begin position="1"/>
        <end position="237"/>
    </location>
</feature>
<keyword evidence="3" id="KW-0378">Hydrolase</keyword>
<dbReference type="RefSeq" id="WP_107537372.1">
    <property type="nucleotide sequence ID" value="NZ_BMDF01000006.1"/>
</dbReference>
<dbReference type="EMBL" id="PZFK01000009">
    <property type="protein sequence ID" value="PTI29908.1"/>
    <property type="molecule type" value="Genomic_DNA"/>
</dbReference>
<reference evidence="3 4" key="1">
    <citation type="journal article" date="2016" name="Front. Microbiol.">
        <title>Comprehensive Phylogenetic Analysis of Bovine Non-aureus Staphylococci Species Based on Whole-Genome Sequencing.</title>
        <authorList>
            <person name="Naushad S."/>
            <person name="Barkema H.W."/>
            <person name="Luby C."/>
            <person name="Condas L.A."/>
            <person name="Nobrega D.B."/>
            <person name="Carson D.A."/>
            <person name="De Buck J."/>
        </authorList>
    </citation>
    <scope>NUCLEOTIDE SEQUENCE [LARGE SCALE GENOMIC DNA]</scope>
    <source>
        <strain evidence="3 4">SNUC 2204</strain>
    </source>
</reference>
<dbReference type="Gene3D" id="3.60.110.10">
    <property type="entry name" value="Carbon-nitrogen hydrolase"/>
    <property type="match status" value="1"/>
</dbReference>
<proteinExistence type="inferred from homology"/>
<evidence type="ECO:0000256" key="1">
    <source>
        <dbReference type="ARBA" id="ARBA00010613"/>
    </source>
</evidence>
<evidence type="ECO:0000313" key="4">
    <source>
        <dbReference type="Proteomes" id="UP000241209"/>
    </source>
</evidence>
<dbReference type="PANTHER" id="PTHR23088">
    <property type="entry name" value="NITRILASE-RELATED"/>
    <property type="match status" value="1"/>
</dbReference>
<dbReference type="InterPro" id="IPR036526">
    <property type="entry name" value="C-N_Hydrolase_sf"/>
</dbReference>
<comment type="caution">
    <text evidence="3">The sequence shown here is derived from an EMBL/GenBank/DDBJ whole genome shotgun (WGS) entry which is preliminary data.</text>
</comment>
<dbReference type="Proteomes" id="UP000241209">
    <property type="component" value="Unassembled WGS sequence"/>
</dbReference>
<dbReference type="Pfam" id="PF00795">
    <property type="entry name" value="CN_hydrolase"/>
    <property type="match status" value="1"/>
</dbReference>
<dbReference type="AlphaFoldDB" id="A0A2T4PU33"/>
<sequence length="258" mass="29516">MKIALYQMHVIPGKPEENMQKISQWFDQLSEEIDIAVLPEMWNTSYRLSDLNQLADEEGNVIIPFLKKKAKALNKHIIAGSIAYKKGDEIYNRALVINKEGNCINTYDKAHLVPMLNEHHFLTSGEKKSTVYQLDEIEMGTIICYDLRFPELSRSLALEDAKVIFVPAQWPKSRIDHWKALLRARAIENQVYMIACNSVGYCDESEFGGNSLVYGPDGSLIDSLYYDEGTLIVDLDFDAQEQIREAIPIFNSLRTDLY</sequence>
<dbReference type="CDD" id="cd07583">
    <property type="entry name" value="nitrilase_5"/>
    <property type="match status" value="1"/>
</dbReference>
<dbReference type="PROSITE" id="PS01227">
    <property type="entry name" value="UPF0012"/>
    <property type="match status" value="1"/>
</dbReference>
<dbReference type="GO" id="GO:0016787">
    <property type="term" value="F:hydrolase activity"/>
    <property type="evidence" value="ECO:0007669"/>
    <property type="project" value="UniProtKB-KW"/>
</dbReference>
<gene>
    <name evidence="3" type="ORF">BU072_05545</name>
</gene>
<dbReference type="GeneID" id="64116938"/>